<dbReference type="EMBL" id="FOWE01000011">
    <property type="protein sequence ID" value="SFO53337.1"/>
    <property type="molecule type" value="Genomic_DNA"/>
</dbReference>
<dbReference type="SUPFAM" id="SSF51905">
    <property type="entry name" value="FAD/NAD(P)-binding domain"/>
    <property type="match status" value="1"/>
</dbReference>
<protein>
    <submittedName>
        <fullName evidence="5">NAD(P)-binding Rossmann-like domain-containing protein</fullName>
    </submittedName>
</protein>
<dbReference type="InterPro" id="IPR036188">
    <property type="entry name" value="FAD/NAD-bd_sf"/>
</dbReference>
<evidence type="ECO:0000313" key="6">
    <source>
        <dbReference type="Proteomes" id="UP000183642"/>
    </source>
</evidence>
<dbReference type="AlphaFoldDB" id="A0A1I5HYI4"/>
<gene>
    <name evidence="5" type="ORF">SAMN05660359_04124</name>
</gene>
<proteinExistence type="predicted"/>
<dbReference type="Pfam" id="PF13450">
    <property type="entry name" value="NAD_binding_8"/>
    <property type="match status" value="1"/>
</dbReference>
<organism evidence="5 6">
    <name type="scientific">Geodermatophilus obscurus</name>
    <dbReference type="NCBI Taxonomy" id="1861"/>
    <lineage>
        <taxon>Bacteria</taxon>
        <taxon>Bacillati</taxon>
        <taxon>Actinomycetota</taxon>
        <taxon>Actinomycetes</taxon>
        <taxon>Geodermatophilales</taxon>
        <taxon>Geodermatophilaceae</taxon>
        <taxon>Geodermatophilus</taxon>
    </lineage>
</organism>
<dbReference type="RefSeq" id="WP_177225264.1">
    <property type="nucleotide sequence ID" value="NZ_FOWE01000011.1"/>
</dbReference>
<keyword evidence="6" id="KW-1185">Reference proteome</keyword>
<reference evidence="6" key="1">
    <citation type="submission" date="2016-10" db="EMBL/GenBank/DDBJ databases">
        <authorList>
            <person name="Varghese N."/>
            <person name="Submissions S."/>
        </authorList>
    </citation>
    <scope>NUCLEOTIDE SEQUENCE [LARGE SCALE GENOMIC DNA]</scope>
    <source>
        <strain evidence="6">DSM 43161</strain>
    </source>
</reference>
<evidence type="ECO:0000313" key="5">
    <source>
        <dbReference type="EMBL" id="SFO53337.1"/>
    </source>
</evidence>
<name>A0A1I5HYI4_9ACTN</name>
<evidence type="ECO:0000256" key="1">
    <source>
        <dbReference type="ARBA" id="ARBA00022630"/>
    </source>
</evidence>
<evidence type="ECO:0000256" key="3">
    <source>
        <dbReference type="ARBA" id="ARBA00023002"/>
    </source>
</evidence>
<keyword evidence="1" id="KW-0285">Flavoprotein</keyword>
<dbReference type="PANTHER" id="PTHR47178">
    <property type="entry name" value="MONOOXYGENASE, FAD-BINDING"/>
    <property type="match status" value="1"/>
</dbReference>
<accession>A0A1I5HYI4</accession>
<keyword evidence="3" id="KW-0560">Oxidoreductase</keyword>
<keyword evidence="2" id="KW-0274">FAD</keyword>
<dbReference type="GO" id="GO:0004497">
    <property type="term" value="F:monooxygenase activity"/>
    <property type="evidence" value="ECO:0007669"/>
    <property type="project" value="UniProtKB-KW"/>
</dbReference>
<evidence type="ECO:0000256" key="4">
    <source>
        <dbReference type="ARBA" id="ARBA00023033"/>
    </source>
</evidence>
<keyword evidence="4" id="KW-0503">Monooxygenase</keyword>
<dbReference type="PANTHER" id="PTHR47178:SF5">
    <property type="entry name" value="FAD-BINDING DOMAIN-CONTAINING PROTEIN"/>
    <property type="match status" value="1"/>
</dbReference>
<dbReference type="Gene3D" id="3.50.50.60">
    <property type="entry name" value="FAD/NAD(P)-binding domain"/>
    <property type="match status" value="1"/>
</dbReference>
<evidence type="ECO:0000256" key="2">
    <source>
        <dbReference type="ARBA" id="ARBA00022827"/>
    </source>
</evidence>
<sequence length="141" mass="14706">MHVGVAGAGIGGLVLARALRARGVEVTVFERDRAPGDTAGYRLHLDPAALAALRRVLPAGRLAALLASGVGREALAAAQERVRAVAPVAVREVLPALRRQRRLAWPPLRVLTTGLVLPAVDRGPALDAVLRGARVTYPAAP</sequence>
<dbReference type="Proteomes" id="UP000183642">
    <property type="component" value="Unassembled WGS sequence"/>
</dbReference>